<dbReference type="OrthoDB" id="9809788at2"/>
<accession>A0A2T6ARY1</accession>
<keyword evidence="1" id="KW-0732">Signal</keyword>
<sequence length="296" mass="30735">MKRTLALALAFAAIAHGAGAEGLKSSPLPKLRPVAAAPVPSDLVTTVSTANAVSPLALFRPKPRPAAVVLPVPTPEPQPQEVAQAAPAVAAVLRPRARPAGLGQGEAVIEKAALVRVPQDKKSLRGKKGSVCGDPDIRGEVLAPVVSRVKGCGIADPVKVTSISGVKFSQPATITCDTAKAAKKWIERGLQPQFGKTPVVQLQIAGSYTCRPRNSIRGNKISEHGKGRALDIGGLVLANGTKINVAGGYYKSKGMKAAHKAACGIFGTTLGPGSDGHHEDHLHFDVARYRNGAYCR</sequence>
<reference evidence="3 4" key="1">
    <citation type="submission" date="2018-04" db="EMBL/GenBank/DDBJ databases">
        <title>Genomic Encyclopedia of Archaeal and Bacterial Type Strains, Phase II (KMG-II): from individual species to whole genera.</title>
        <authorList>
            <person name="Goeker M."/>
        </authorList>
    </citation>
    <scope>NUCLEOTIDE SEQUENCE [LARGE SCALE GENOMIC DNA]</scope>
    <source>
        <strain evidence="3 4">DSM 21823</strain>
    </source>
</reference>
<dbReference type="InterPro" id="IPR009683">
    <property type="entry name" value="Extensin-like_C"/>
</dbReference>
<proteinExistence type="predicted"/>
<dbReference type="Pfam" id="PF06904">
    <property type="entry name" value="Extensin-like_C"/>
    <property type="match status" value="1"/>
</dbReference>
<comment type="caution">
    <text evidence="3">The sequence shown here is derived from an EMBL/GenBank/DDBJ whole genome shotgun (WGS) entry which is preliminary data.</text>
</comment>
<feature type="chain" id="PRO_5015450402" description="Extensin-like C-terminal domain-containing protein" evidence="1">
    <location>
        <begin position="21"/>
        <end position="296"/>
    </location>
</feature>
<protein>
    <recommendedName>
        <fullName evidence="2">Extensin-like C-terminal domain-containing protein</fullName>
    </recommendedName>
</protein>
<dbReference type="Proteomes" id="UP000244224">
    <property type="component" value="Unassembled WGS sequence"/>
</dbReference>
<evidence type="ECO:0000313" key="3">
    <source>
        <dbReference type="EMBL" id="PTX46550.1"/>
    </source>
</evidence>
<evidence type="ECO:0000313" key="4">
    <source>
        <dbReference type="Proteomes" id="UP000244224"/>
    </source>
</evidence>
<gene>
    <name evidence="3" type="ORF">C8N34_11627</name>
</gene>
<evidence type="ECO:0000259" key="2">
    <source>
        <dbReference type="Pfam" id="PF06904"/>
    </source>
</evidence>
<dbReference type="RefSeq" id="WP_108130193.1">
    <property type="nucleotide sequence ID" value="NZ_QBKP01000016.1"/>
</dbReference>
<feature type="domain" description="Extensin-like C-terminal" evidence="2">
    <location>
        <begin position="148"/>
        <end position="296"/>
    </location>
</feature>
<name>A0A2T6ARY1_9RHOB</name>
<dbReference type="EMBL" id="QBKP01000016">
    <property type="protein sequence ID" value="PTX46550.1"/>
    <property type="molecule type" value="Genomic_DNA"/>
</dbReference>
<evidence type="ECO:0000256" key="1">
    <source>
        <dbReference type="SAM" id="SignalP"/>
    </source>
</evidence>
<feature type="signal peptide" evidence="1">
    <location>
        <begin position="1"/>
        <end position="20"/>
    </location>
</feature>
<keyword evidence="4" id="KW-1185">Reference proteome</keyword>
<dbReference type="AlphaFoldDB" id="A0A2T6ARY1"/>
<organism evidence="3 4">
    <name type="scientific">Gemmobacter caeni</name>
    <dbReference type="NCBI Taxonomy" id="589035"/>
    <lineage>
        <taxon>Bacteria</taxon>
        <taxon>Pseudomonadati</taxon>
        <taxon>Pseudomonadota</taxon>
        <taxon>Alphaproteobacteria</taxon>
        <taxon>Rhodobacterales</taxon>
        <taxon>Paracoccaceae</taxon>
        <taxon>Gemmobacter</taxon>
    </lineage>
</organism>